<organism evidence="1 2">
    <name type="scientific">Phakopsora pachyrhizi</name>
    <name type="common">Asian soybean rust disease fungus</name>
    <dbReference type="NCBI Taxonomy" id="170000"/>
    <lineage>
        <taxon>Eukaryota</taxon>
        <taxon>Fungi</taxon>
        <taxon>Dikarya</taxon>
        <taxon>Basidiomycota</taxon>
        <taxon>Pucciniomycotina</taxon>
        <taxon>Pucciniomycetes</taxon>
        <taxon>Pucciniales</taxon>
        <taxon>Phakopsoraceae</taxon>
        <taxon>Phakopsora</taxon>
    </lineage>
</organism>
<keyword evidence="2" id="KW-1185">Reference proteome</keyword>
<dbReference type="Proteomes" id="UP001153365">
    <property type="component" value="Unassembled WGS sequence"/>
</dbReference>
<dbReference type="EMBL" id="CALTRL010001251">
    <property type="protein sequence ID" value="CAH7671747.1"/>
    <property type="molecule type" value="Genomic_DNA"/>
</dbReference>
<evidence type="ECO:0000313" key="2">
    <source>
        <dbReference type="Proteomes" id="UP001153365"/>
    </source>
</evidence>
<dbReference type="AlphaFoldDB" id="A0AAV0ASU8"/>
<reference evidence="1" key="1">
    <citation type="submission" date="2022-06" db="EMBL/GenBank/DDBJ databases">
        <authorList>
            <consortium name="SYNGENTA / RWTH Aachen University"/>
        </authorList>
    </citation>
    <scope>NUCLEOTIDE SEQUENCE</scope>
</reference>
<comment type="caution">
    <text evidence="1">The sequence shown here is derived from an EMBL/GenBank/DDBJ whole genome shotgun (WGS) entry which is preliminary data.</text>
</comment>
<evidence type="ECO:0008006" key="3">
    <source>
        <dbReference type="Google" id="ProtNLM"/>
    </source>
</evidence>
<name>A0AAV0ASU8_PHAPC</name>
<dbReference type="Gene3D" id="3.80.10.10">
    <property type="entry name" value="Ribonuclease Inhibitor"/>
    <property type="match status" value="1"/>
</dbReference>
<gene>
    <name evidence="1" type="ORF">PPACK8108_LOCUS6562</name>
</gene>
<accession>A0AAV0ASU8</accession>
<sequence length="874" mass="98155">MNQIKVAELPLDIIRQICQHILNDANPTRPELMIDPYFRIKDSKKQNIQQNLQLESHPLVQARRSLGSLCLVSKSWNYEARRALWATEIQFGLPRMFEAIVKSVNPIGCFFDGGVEPDWLSEPPARRQSDCSSALKFASNSLADSSRMDLCSSKDCESEFFFPPKSRSRSILLKKCGQNYLLKPVDLNDAEDCLDSCSSLSSTGKYMDLKETPALFEELAQGKISNCISPISDWAGLQSLSKAFRRTSLPELVFLKNSSLSANWDPENFGDWEYVFDRQIDQDSNPAPYITCLSFSKYRAHGMRLNGIQKRTCFVTQERLLRLLKATRSCNYSATLGQAETLTRKGKLEAVGFSEYMDSAISKAVLDEILLRGGAEVGLHVSNPSIFYHEHSKKCISDQELSSIDVFRPSSMISSRERSRFSDYGLAPSTPVLSTSVDIPSTMTLLESRLAKETPVKALDLCGCISSTAQASLREFISDHGLRTPYLSLISIESYQAPCFPFITRLGLSNMSVFTEIELSNFLSGFINLIDLDLSNTQAGPIVLHTLQILKNTKYFQKNVFRKSFRSLNFAKCTGLTKDCLLGFFCGNILKEEADSLEYWDDPNYSIGELEELSLYGDSTIPTPLDQDALLLLFAHSPCFLSGKLTSLDLSSARINSNDFDIATHMPMQPNLIQFGLAVCPKVDLNTIRRLLMEKMNSVEILDITSSCEVDRGVLSFPWSSPPISAGVLHRELIDPVSFFDNEGRRLTNLRVIELEDASLRTMNGGAREWKVAYGRGQRGWYVDLSVNVEIVNCVEENHSRFKRVLRQRLSAKNSNDSTSILSLEESLLMSIGKDGIIRREEIGWMSHKMEILQGGGMLARQEGIHGFHAFERK</sequence>
<evidence type="ECO:0000313" key="1">
    <source>
        <dbReference type="EMBL" id="CAH7671747.1"/>
    </source>
</evidence>
<proteinExistence type="predicted"/>
<dbReference type="SUPFAM" id="SSF52047">
    <property type="entry name" value="RNI-like"/>
    <property type="match status" value="1"/>
</dbReference>
<dbReference type="InterPro" id="IPR032675">
    <property type="entry name" value="LRR_dom_sf"/>
</dbReference>
<protein>
    <recommendedName>
        <fullName evidence="3">F-box domain-containing protein</fullName>
    </recommendedName>
</protein>